<dbReference type="SUPFAM" id="SSF53067">
    <property type="entry name" value="Actin-like ATPase domain"/>
    <property type="match status" value="1"/>
</dbReference>
<organism evidence="2 3">
    <name type="scientific">Phyllobacterium endophyticum</name>
    <dbReference type="NCBI Taxonomy" id="1149773"/>
    <lineage>
        <taxon>Bacteria</taxon>
        <taxon>Pseudomonadati</taxon>
        <taxon>Pseudomonadota</taxon>
        <taxon>Alphaproteobacteria</taxon>
        <taxon>Hyphomicrobiales</taxon>
        <taxon>Phyllobacteriaceae</taxon>
        <taxon>Phyllobacterium</taxon>
    </lineage>
</organism>
<dbReference type="GO" id="GO:0009384">
    <property type="term" value="F:N-acylmannosamine kinase activity"/>
    <property type="evidence" value="ECO:0007669"/>
    <property type="project" value="TreeGrafter"/>
</dbReference>
<keyword evidence="2" id="KW-0418">Kinase</keyword>
<keyword evidence="2" id="KW-0808">Transferase</keyword>
<evidence type="ECO:0000256" key="1">
    <source>
        <dbReference type="SAM" id="MobiDB-lite"/>
    </source>
</evidence>
<protein>
    <submittedName>
        <fullName evidence="2">Sugar kinase</fullName>
    </submittedName>
</protein>
<proteinExistence type="predicted"/>
<feature type="compositionally biased region" description="Polar residues" evidence="1">
    <location>
        <begin position="1"/>
        <end position="10"/>
    </location>
</feature>
<keyword evidence="3" id="KW-1185">Reference proteome</keyword>
<dbReference type="PANTHER" id="PTHR18964:SF169">
    <property type="entry name" value="N-ACETYLMANNOSAMINE KINASE"/>
    <property type="match status" value="1"/>
</dbReference>
<dbReference type="AlphaFoldDB" id="A0A2P7ASQ5"/>
<dbReference type="GO" id="GO:0019262">
    <property type="term" value="P:N-acetylneuraminate catabolic process"/>
    <property type="evidence" value="ECO:0007669"/>
    <property type="project" value="TreeGrafter"/>
</dbReference>
<dbReference type="OrthoDB" id="49685at2"/>
<dbReference type="EMBL" id="PGGN01000003">
    <property type="protein sequence ID" value="PSH57252.1"/>
    <property type="molecule type" value="Genomic_DNA"/>
</dbReference>
<dbReference type="InterPro" id="IPR036388">
    <property type="entry name" value="WH-like_DNA-bd_sf"/>
</dbReference>
<evidence type="ECO:0000313" key="2">
    <source>
        <dbReference type="EMBL" id="PSH57252.1"/>
    </source>
</evidence>
<comment type="caution">
    <text evidence="2">The sequence shown here is derived from an EMBL/GenBank/DDBJ whole genome shotgun (WGS) entry which is preliminary data.</text>
</comment>
<evidence type="ECO:0000313" key="3">
    <source>
        <dbReference type="Proteomes" id="UP000241158"/>
    </source>
</evidence>
<dbReference type="InterPro" id="IPR043129">
    <property type="entry name" value="ATPase_NBD"/>
</dbReference>
<gene>
    <name evidence="2" type="ORF">CU100_16360</name>
</gene>
<accession>A0A2P7ASQ5</accession>
<dbReference type="InterPro" id="IPR000600">
    <property type="entry name" value="ROK"/>
</dbReference>
<dbReference type="SUPFAM" id="SSF46785">
    <property type="entry name" value="Winged helix' DNA-binding domain"/>
    <property type="match status" value="1"/>
</dbReference>
<sequence>MGGTLSLNSRVTERSGTGGTRPSLHHGTNQSGMRDHNERVVLSLLRQHGSLAKTAIARMTGLSAQTSSIIMRMLEADELLSREEPLRGRIGQPLVPMSLNPEGAFFFGLKIGRRSADLVLIDFLGRIRSMRHMPYDYPAPEPIFAFAATGVSEMTQALTPKHQERIAGIGIAAPFELWKWADTVGAPQEIMDEWRSCDIRARIAAICSYPVYLQNDMTAACGAELVFGQTKDVNDFVYFYIGSFIGGGIVINGSLYAGRSGNAGALGSMPVPGPDGEALQLIDVASITALERDVTALGREPSPLWASPEDWGEMGAELDAWIDRAGRAIAQAVIAASSVVDFEAAIIDGWIPENVRARIVEAVRRHVETFDLEGIQLPAIFEGTVGIHARALGAASLPLSDRYLLGQKLFRKGN</sequence>
<dbReference type="Gene3D" id="3.30.420.40">
    <property type="match status" value="2"/>
</dbReference>
<reference evidence="3" key="1">
    <citation type="submission" date="2017-11" db="EMBL/GenBank/DDBJ databases">
        <authorList>
            <person name="Kuznetsova I."/>
            <person name="Sazanova A."/>
            <person name="Chirak E."/>
            <person name="Safronova V."/>
            <person name="Willems A."/>
        </authorList>
    </citation>
    <scope>NUCLEOTIDE SEQUENCE [LARGE SCALE GENOMIC DNA]</scope>
    <source>
        <strain evidence="3">PEPV15</strain>
    </source>
</reference>
<dbReference type="Gene3D" id="1.10.10.10">
    <property type="entry name" value="Winged helix-like DNA-binding domain superfamily/Winged helix DNA-binding domain"/>
    <property type="match status" value="1"/>
</dbReference>
<dbReference type="Proteomes" id="UP000241158">
    <property type="component" value="Unassembled WGS sequence"/>
</dbReference>
<feature type="region of interest" description="Disordered" evidence="1">
    <location>
        <begin position="1"/>
        <end position="35"/>
    </location>
</feature>
<dbReference type="Pfam" id="PF00480">
    <property type="entry name" value="ROK"/>
    <property type="match status" value="1"/>
</dbReference>
<dbReference type="PANTHER" id="PTHR18964">
    <property type="entry name" value="ROK (REPRESSOR, ORF, KINASE) FAMILY"/>
    <property type="match status" value="1"/>
</dbReference>
<dbReference type="InterPro" id="IPR036390">
    <property type="entry name" value="WH_DNA-bd_sf"/>
</dbReference>
<name>A0A2P7ASQ5_9HYPH</name>